<gene>
    <name evidence="1" type="ORF">Geu3261_0240_002</name>
</gene>
<accession>A0A0D6Q2F8</accession>
<dbReference type="AlphaFoldDB" id="A0A0D6Q2F8"/>
<sequence length="72" mass="8483">MPQFIRCHDIKENSKVIINKDKIQEIRVKENKYKGHPEHLEIKFCNGNSIEVAMLIENEVEGNAVFFNINQR</sequence>
<comment type="caution">
    <text evidence="1">The sequence shown here is derived from an EMBL/GenBank/DDBJ whole genome shotgun (WGS) entry which is preliminary data.</text>
</comment>
<evidence type="ECO:0000313" key="1">
    <source>
        <dbReference type="EMBL" id="GAN97727.1"/>
    </source>
</evidence>
<reference evidence="1 2" key="1">
    <citation type="submission" date="2012-11" db="EMBL/GenBank/DDBJ databases">
        <title>Whole genome sequence of Gluconacetobacter europaeus NBRC3261.</title>
        <authorList>
            <person name="Azuma Y."/>
            <person name="Higashiura N."/>
            <person name="Hirakawa H."/>
            <person name="Matsushita K."/>
        </authorList>
    </citation>
    <scope>NUCLEOTIDE SEQUENCE [LARGE SCALE GENOMIC DNA]</scope>
    <source>
        <strain evidence="1 2">NBRC 3261</strain>
    </source>
</reference>
<protein>
    <submittedName>
        <fullName evidence="1">Uncharacterized protein</fullName>
    </submittedName>
</protein>
<name>A0A0D6Q2F8_KOMEU</name>
<dbReference type="RefSeq" id="WP_048852144.1">
    <property type="nucleotide sequence ID" value="NZ_BANI01000205.1"/>
</dbReference>
<dbReference type="EMBL" id="BANI01000205">
    <property type="protein sequence ID" value="GAN97727.1"/>
    <property type="molecule type" value="Genomic_DNA"/>
</dbReference>
<organism evidence="1 2">
    <name type="scientific">Komagataeibacter europaeus NBRC 3261</name>
    <dbReference type="NCBI Taxonomy" id="1234669"/>
    <lineage>
        <taxon>Bacteria</taxon>
        <taxon>Pseudomonadati</taxon>
        <taxon>Pseudomonadota</taxon>
        <taxon>Alphaproteobacteria</taxon>
        <taxon>Acetobacterales</taxon>
        <taxon>Acetobacteraceae</taxon>
        <taxon>Komagataeibacter</taxon>
    </lineage>
</organism>
<proteinExistence type="predicted"/>
<dbReference type="Proteomes" id="UP000032675">
    <property type="component" value="Unassembled WGS sequence"/>
</dbReference>
<evidence type="ECO:0000313" key="2">
    <source>
        <dbReference type="Proteomes" id="UP000032675"/>
    </source>
</evidence>